<dbReference type="Proteomes" id="UP001054252">
    <property type="component" value="Unassembled WGS sequence"/>
</dbReference>
<evidence type="ECO:0000313" key="4">
    <source>
        <dbReference type="Proteomes" id="UP001054252"/>
    </source>
</evidence>
<dbReference type="EMBL" id="BPVZ01000034">
    <property type="protein sequence ID" value="GKV11459.1"/>
    <property type="molecule type" value="Genomic_DNA"/>
</dbReference>
<name>A0AAV5JJ90_9ROSI</name>
<feature type="compositionally biased region" description="Basic and acidic residues" evidence="2">
    <location>
        <begin position="228"/>
        <end position="237"/>
    </location>
</feature>
<keyword evidence="4" id="KW-1185">Reference proteome</keyword>
<dbReference type="AlphaFoldDB" id="A0AAV5JJ90"/>
<comment type="caution">
    <text evidence="3">The sequence shown here is derived from an EMBL/GenBank/DDBJ whole genome shotgun (WGS) entry which is preliminary data.</text>
</comment>
<reference evidence="3 4" key="1">
    <citation type="journal article" date="2021" name="Commun. Biol.">
        <title>The genome of Shorea leprosula (Dipterocarpaceae) highlights the ecological relevance of drought in aseasonal tropical rainforests.</title>
        <authorList>
            <person name="Ng K.K.S."/>
            <person name="Kobayashi M.J."/>
            <person name="Fawcett J.A."/>
            <person name="Hatakeyama M."/>
            <person name="Paape T."/>
            <person name="Ng C.H."/>
            <person name="Ang C.C."/>
            <person name="Tnah L.H."/>
            <person name="Lee C.T."/>
            <person name="Nishiyama T."/>
            <person name="Sese J."/>
            <person name="O'Brien M.J."/>
            <person name="Copetti D."/>
            <person name="Mohd Noor M.I."/>
            <person name="Ong R.C."/>
            <person name="Putra M."/>
            <person name="Sireger I.Z."/>
            <person name="Indrioko S."/>
            <person name="Kosugi Y."/>
            <person name="Izuno A."/>
            <person name="Isagi Y."/>
            <person name="Lee S.L."/>
            <person name="Shimizu K.K."/>
        </authorList>
    </citation>
    <scope>NUCLEOTIDE SEQUENCE [LARGE SCALE GENOMIC DNA]</scope>
    <source>
        <strain evidence="3">214</strain>
    </source>
</reference>
<feature type="compositionally biased region" description="Basic and acidic residues" evidence="2">
    <location>
        <begin position="248"/>
        <end position="257"/>
    </location>
</feature>
<organism evidence="3 4">
    <name type="scientific">Rubroshorea leprosula</name>
    <dbReference type="NCBI Taxonomy" id="152421"/>
    <lineage>
        <taxon>Eukaryota</taxon>
        <taxon>Viridiplantae</taxon>
        <taxon>Streptophyta</taxon>
        <taxon>Embryophyta</taxon>
        <taxon>Tracheophyta</taxon>
        <taxon>Spermatophyta</taxon>
        <taxon>Magnoliopsida</taxon>
        <taxon>eudicotyledons</taxon>
        <taxon>Gunneridae</taxon>
        <taxon>Pentapetalae</taxon>
        <taxon>rosids</taxon>
        <taxon>malvids</taxon>
        <taxon>Malvales</taxon>
        <taxon>Dipterocarpaceae</taxon>
        <taxon>Rubroshorea</taxon>
    </lineage>
</organism>
<gene>
    <name evidence="3" type="ORF">SLEP1_g22718</name>
</gene>
<evidence type="ECO:0000256" key="1">
    <source>
        <dbReference type="SAM" id="Coils"/>
    </source>
</evidence>
<keyword evidence="1" id="KW-0175">Coiled coil</keyword>
<evidence type="ECO:0000313" key="3">
    <source>
        <dbReference type="EMBL" id="GKV11459.1"/>
    </source>
</evidence>
<feature type="coiled-coil region" evidence="1">
    <location>
        <begin position="571"/>
        <end position="605"/>
    </location>
</feature>
<feature type="compositionally biased region" description="Basic and acidic residues" evidence="2">
    <location>
        <begin position="415"/>
        <end position="439"/>
    </location>
</feature>
<proteinExistence type="predicted"/>
<feature type="region of interest" description="Disordered" evidence="2">
    <location>
        <begin position="211"/>
        <end position="257"/>
    </location>
</feature>
<accession>A0AAV5JJ90</accession>
<protein>
    <submittedName>
        <fullName evidence="3">Uncharacterized protein</fullName>
    </submittedName>
</protein>
<evidence type="ECO:0000256" key="2">
    <source>
        <dbReference type="SAM" id="MobiDB-lite"/>
    </source>
</evidence>
<feature type="region of interest" description="Disordered" evidence="2">
    <location>
        <begin position="375"/>
        <end position="440"/>
    </location>
</feature>
<sequence>MLENVVNLMLLPIIRDKDPHHITSTQKVGTIQVALKKVMKKNASAFPQLWRAWLSKFIFKGFLNHEIMVECIPLAICLAKGMRIPLASLMLGSTHIIGCVTNGKALKEYPRRKCGYINGTTSFAYSWIRKRKVKEQILLEDYNFLDDHGSFNIHAYKMMPRTFTPPKGSFSDGTFVVVLGNQIVDFVVVLDNRKSMAQPLKSKAQKPFALPVGKQSKAKSRTPSKAKATKEKGKSEDTNSFGPIPVPSDDKAPSKSQEAKKVKALAVKVGEALATLEIHRKILVGKASEPLLLDDILSFVNNIIDWGDPTSFTVDTTRKGIRLAKRGAWISYSTFDVAKKSEIANAQPRKVVLKPHPISELPLFRVGDIELVPRKPPTKESVETTTIEKATMKKVRRPEETSSESSDSSDDEYIDSDKSSESDNGFEQRGKDEGFHGRLDINNATPEEFKLDVGNALKELVPSKDKSKIDELAMSAAKKAISSSKAVHSGQSPSILAKLSEANDFVVKLLKDLNEMNEDRDVLLALFELIVHSKAKKVMIKDVFMNFCMAMQHMEAYLGKDEFNMVGGDMAMNLDEQIKEQAKHVKEMEKSLAKTKKLIHKLEEGLKLAKAHLESLN</sequence>